<feature type="domain" description="Calcineurin-like phosphoesterase" evidence="2">
    <location>
        <begin position="69"/>
        <end position="155"/>
    </location>
</feature>
<gene>
    <name evidence="3" type="ORF">PVAP13_9KG310317</name>
</gene>
<evidence type="ECO:0000256" key="1">
    <source>
        <dbReference type="SAM" id="MobiDB-lite"/>
    </source>
</evidence>
<dbReference type="InterPro" id="IPR029052">
    <property type="entry name" value="Metallo-depent_PP-like"/>
</dbReference>
<comment type="caution">
    <text evidence="3">The sequence shown here is derived from an EMBL/GenBank/DDBJ whole genome shotgun (WGS) entry which is preliminary data.</text>
</comment>
<reference evidence="3" key="1">
    <citation type="submission" date="2020-05" db="EMBL/GenBank/DDBJ databases">
        <title>WGS assembly of Panicum virgatum.</title>
        <authorList>
            <person name="Lovell J.T."/>
            <person name="Jenkins J."/>
            <person name="Shu S."/>
            <person name="Juenger T.E."/>
            <person name="Schmutz J."/>
        </authorList>
    </citation>
    <scope>NUCLEOTIDE SEQUENCE</scope>
    <source>
        <strain evidence="3">AP13</strain>
    </source>
</reference>
<dbReference type="InterPro" id="IPR004843">
    <property type="entry name" value="Calcineurin-like_PHP"/>
</dbReference>
<dbReference type="PANTHER" id="PTHR12849:SF0">
    <property type="entry name" value="LARIAT DEBRANCHING ENZYME"/>
    <property type="match status" value="1"/>
</dbReference>
<dbReference type="GO" id="GO:0008419">
    <property type="term" value="F:RNA lariat debranching enzyme activity"/>
    <property type="evidence" value="ECO:0007669"/>
    <property type="project" value="TreeGrafter"/>
</dbReference>
<dbReference type="GO" id="GO:0000398">
    <property type="term" value="P:mRNA splicing, via spliceosome"/>
    <property type="evidence" value="ECO:0007669"/>
    <property type="project" value="TreeGrafter"/>
</dbReference>
<dbReference type="Proteomes" id="UP000823388">
    <property type="component" value="Chromosome 9K"/>
</dbReference>
<dbReference type="PANTHER" id="PTHR12849">
    <property type="entry name" value="RNA LARIAT DEBRANCHING ENZYME"/>
    <property type="match status" value="1"/>
</dbReference>
<dbReference type="GO" id="GO:0005634">
    <property type="term" value="C:nucleus"/>
    <property type="evidence" value="ECO:0007669"/>
    <property type="project" value="TreeGrafter"/>
</dbReference>
<evidence type="ECO:0000313" key="4">
    <source>
        <dbReference type="Proteomes" id="UP000823388"/>
    </source>
</evidence>
<dbReference type="Pfam" id="PF00149">
    <property type="entry name" value="Metallophos"/>
    <property type="match status" value="1"/>
</dbReference>
<evidence type="ECO:0000259" key="2">
    <source>
        <dbReference type="Pfam" id="PF00149"/>
    </source>
</evidence>
<accession>A0A8T0NEX5</accession>
<dbReference type="SUPFAM" id="SSF56300">
    <property type="entry name" value="Metallo-dependent phosphatases"/>
    <property type="match status" value="1"/>
</dbReference>
<dbReference type="AlphaFoldDB" id="A0A8T0NEX5"/>
<dbReference type="EMBL" id="CM029053">
    <property type="protein sequence ID" value="KAG2545454.1"/>
    <property type="molecule type" value="Genomic_DNA"/>
</dbReference>
<keyword evidence="4" id="KW-1185">Reference proteome</keyword>
<protein>
    <recommendedName>
        <fullName evidence="2">Calcineurin-like phosphoesterase domain-containing protein</fullName>
    </recommendedName>
</protein>
<name>A0A8T0NEX5_PANVG</name>
<evidence type="ECO:0000313" key="3">
    <source>
        <dbReference type="EMBL" id="KAG2545454.1"/>
    </source>
</evidence>
<organism evidence="3 4">
    <name type="scientific">Panicum virgatum</name>
    <name type="common">Blackwell switchgrass</name>
    <dbReference type="NCBI Taxonomy" id="38727"/>
    <lineage>
        <taxon>Eukaryota</taxon>
        <taxon>Viridiplantae</taxon>
        <taxon>Streptophyta</taxon>
        <taxon>Embryophyta</taxon>
        <taxon>Tracheophyta</taxon>
        <taxon>Spermatophyta</taxon>
        <taxon>Magnoliopsida</taxon>
        <taxon>Liliopsida</taxon>
        <taxon>Poales</taxon>
        <taxon>Poaceae</taxon>
        <taxon>PACMAD clade</taxon>
        <taxon>Panicoideae</taxon>
        <taxon>Panicodae</taxon>
        <taxon>Paniceae</taxon>
        <taxon>Panicinae</taxon>
        <taxon>Panicum</taxon>
        <taxon>Panicum sect. Hiantes</taxon>
    </lineage>
</organism>
<sequence length="162" mass="18079">MGLIRVRTLIGPRGPQNHPKRPKAPSRGPATCPRTTRRPSLLPRRLLSPHGAPLAARRLPSASSSPLAMKIAVEGCMHGELDIVYDTLRRLEEAEGIKIDLLLCCGDFQAVRNTDDLRCVNVPLKYRTMNSFWKYYSGQAVAPYPTIFIGGNHEASNYLWEL</sequence>
<proteinExistence type="predicted"/>
<feature type="region of interest" description="Disordered" evidence="1">
    <location>
        <begin position="8"/>
        <end position="39"/>
    </location>
</feature>